<dbReference type="Proteomes" id="UP001285441">
    <property type="component" value="Unassembled WGS sequence"/>
</dbReference>
<evidence type="ECO:0000313" key="5">
    <source>
        <dbReference type="Proteomes" id="UP001285441"/>
    </source>
</evidence>
<feature type="coiled-coil region" evidence="1">
    <location>
        <begin position="933"/>
        <end position="960"/>
    </location>
</feature>
<name>A0AAE0NZF5_9PEZI</name>
<evidence type="ECO:0000256" key="3">
    <source>
        <dbReference type="SAM" id="SignalP"/>
    </source>
</evidence>
<evidence type="ECO:0000313" key="4">
    <source>
        <dbReference type="EMBL" id="KAK3390507.1"/>
    </source>
</evidence>
<dbReference type="AlphaFoldDB" id="A0AAE0NZF5"/>
<feature type="signal peptide" evidence="3">
    <location>
        <begin position="1"/>
        <end position="22"/>
    </location>
</feature>
<reference evidence="4" key="2">
    <citation type="submission" date="2023-06" db="EMBL/GenBank/DDBJ databases">
        <authorList>
            <consortium name="Lawrence Berkeley National Laboratory"/>
            <person name="Haridas S."/>
            <person name="Hensen N."/>
            <person name="Bonometti L."/>
            <person name="Westerberg I."/>
            <person name="Brannstrom I.O."/>
            <person name="Guillou S."/>
            <person name="Cros-Aarteil S."/>
            <person name="Calhoun S."/>
            <person name="Kuo A."/>
            <person name="Mondo S."/>
            <person name="Pangilinan J."/>
            <person name="Riley R."/>
            <person name="LaButti K."/>
            <person name="Andreopoulos B."/>
            <person name="Lipzen A."/>
            <person name="Chen C."/>
            <person name="Yanf M."/>
            <person name="Daum C."/>
            <person name="Ng V."/>
            <person name="Clum A."/>
            <person name="Steindorff A."/>
            <person name="Ohm R."/>
            <person name="Martin F."/>
            <person name="Silar P."/>
            <person name="Natvig D."/>
            <person name="Lalanne C."/>
            <person name="Gautier V."/>
            <person name="Ament-velasquez S.L."/>
            <person name="Kruys A."/>
            <person name="Hutchinson M.I."/>
            <person name="Powell A.J."/>
            <person name="Barry K."/>
            <person name="Miller A.N."/>
            <person name="Grigoriev I.V."/>
            <person name="Debuchy R."/>
            <person name="Gladieux P."/>
            <person name="Thoren M.H."/>
            <person name="Johannesson H."/>
        </authorList>
    </citation>
    <scope>NUCLEOTIDE SEQUENCE</scope>
    <source>
        <strain evidence="4">CBS 232.78</strain>
    </source>
</reference>
<proteinExistence type="predicted"/>
<reference evidence="4" key="1">
    <citation type="journal article" date="2023" name="Mol. Phylogenet. Evol.">
        <title>Genome-scale phylogeny and comparative genomics of the fungal order Sordariales.</title>
        <authorList>
            <person name="Hensen N."/>
            <person name="Bonometti L."/>
            <person name="Westerberg I."/>
            <person name="Brannstrom I.O."/>
            <person name="Guillou S."/>
            <person name="Cros-Aarteil S."/>
            <person name="Calhoun S."/>
            <person name="Haridas S."/>
            <person name="Kuo A."/>
            <person name="Mondo S."/>
            <person name="Pangilinan J."/>
            <person name="Riley R."/>
            <person name="LaButti K."/>
            <person name="Andreopoulos B."/>
            <person name="Lipzen A."/>
            <person name="Chen C."/>
            <person name="Yan M."/>
            <person name="Daum C."/>
            <person name="Ng V."/>
            <person name="Clum A."/>
            <person name="Steindorff A."/>
            <person name="Ohm R.A."/>
            <person name="Martin F."/>
            <person name="Silar P."/>
            <person name="Natvig D.O."/>
            <person name="Lalanne C."/>
            <person name="Gautier V."/>
            <person name="Ament-Velasquez S.L."/>
            <person name="Kruys A."/>
            <person name="Hutchinson M.I."/>
            <person name="Powell A.J."/>
            <person name="Barry K."/>
            <person name="Miller A.N."/>
            <person name="Grigoriev I.V."/>
            <person name="Debuchy R."/>
            <person name="Gladieux P."/>
            <person name="Hiltunen Thoren M."/>
            <person name="Johannesson H."/>
        </authorList>
    </citation>
    <scope>NUCLEOTIDE SEQUENCE</scope>
    <source>
        <strain evidence="4">CBS 232.78</strain>
    </source>
</reference>
<comment type="caution">
    <text evidence="4">The sequence shown here is derived from an EMBL/GenBank/DDBJ whole genome shotgun (WGS) entry which is preliminary data.</text>
</comment>
<accession>A0AAE0NZF5</accession>
<evidence type="ECO:0000256" key="1">
    <source>
        <dbReference type="SAM" id="Coils"/>
    </source>
</evidence>
<sequence length="1024" mass="114756">MSSPLPVPSKAALTALRGLVLGTSCTLALVAEDRRRRINNALAFVQNGERIKSFKGYRKDGAALALAIEEEALFDAGLLSFSPPLPESSPLSHQLPRRRPNRPESPPQAQFREQLGQSIDAPSPRRHVSETSAQYDATAGNLQADQQLRPKPAPKTSDLFLRPTIAEPHISKKVTSRGSSWPTIDPKIVQANAPLTVAEILAITHEACQTRDPQKLDVARKHVLKVLKGNAKRVASPPKALMEASALLTRTYQELGQVEDAAGVLAKVVGCGPIEETDYFHHEPLSLLESLMARGDQMPLGPGDLDILFAIFLPRLIVMSRYHSPDIFRIGRRLLRLAFEADHIQPVMALYRRCSIYMTSNSYEFVEWVITRLQEKGECRTATRLFLSAYSKMTPDAESITRIGYILVRSVEGDNNFKADRVLEALLDMTFSVCDLRTEWVVRLMLSHRANHLNDFGEVEPLFKSLEAAGVRERVRKPAAIYRVMIDMAMEAGQPMKAQAIMEEAVTEMPCIASDVRIQGIFALQNARLGNWEEVRKAFEAMNLDDMPAQHSCGRVFVSILKVYGKEHTVYETEAFLKSYVDELGVPLTNYVVTLMANHYGSIRDSDAFIQWMKYCTNAGFKVDASFTNAILTNFRRQWKLPFHALRTTFRKLRALNPDYVDHMTEMIIADAAVMDKNLDSRTARNRLFSLKIKPNKRPRQGKCATVDEVTRAMREALVCDGPDRALRIYRNALEWGMVPSKYTLRVAVQAHLRSEKGSHRGAFRLLEHAQERGGDIGENVNLIIIAQVRDLAAIDGKEAPIEAVEKLFEEYEKEGTSIPLRSFDEAAKICLMAGSYQAAVSYALKASEAVSGRPDPCCNFFNFTVFLRAYADLVQASGLRQAIANALTRSYVAKPCFLKALKNVRIRVKSSMVSRPTDADRQLALEVIEDGIREAVEVRRRLRMQAEDLEMQAVDIMRDAALKAGCAPVNFDDVPCLAEKRRCRKGKTRETKNKEPADAFHQLFEAASHEENKGQPRVAEIFV</sequence>
<feature type="chain" id="PRO_5041919284" description="Pentatricopeptide repeat-containing protein" evidence="3">
    <location>
        <begin position="23"/>
        <end position="1024"/>
    </location>
</feature>
<dbReference type="EMBL" id="JAULSW010000002">
    <property type="protein sequence ID" value="KAK3390507.1"/>
    <property type="molecule type" value="Genomic_DNA"/>
</dbReference>
<keyword evidence="1" id="KW-0175">Coiled coil</keyword>
<gene>
    <name evidence="4" type="ORF">B0H63DRAFT_465822</name>
</gene>
<protein>
    <recommendedName>
        <fullName evidence="6">Pentatricopeptide repeat-containing protein</fullName>
    </recommendedName>
</protein>
<organism evidence="4 5">
    <name type="scientific">Podospora didyma</name>
    <dbReference type="NCBI Taxonomy" id="330526"/>
    <lineage>
        <taxon>Eukaryota</taxon>
        <taxon>Fungi</taxon>
        <taxon>Dikarya</taxon>
        <taxon>Ascomycota</taxon>
        <taxon>Pezizomycotina</taxon>
        <taxon>Sordariomycetes</taxon>
        <taxon>Sordariomycetidae</taxon>
        <taxon>Sordariales</taxon>
        <taxon>Podosporaceae</taxon>
        <taxon>Podospora</taxon>
    </lineage>
</organism>
<keyword evidence="3" id="KW-0732">Signal</keyword>
<keyword evidence="5" id="KW-1185">Reference proteome</keyword>
<dbReference type="Gene3D" id="1.25.40.10">
    <property type="entry name" value="Tetratricopeptide repeat domain"/>
    <property type="match status" value="1"/>
</dbReference>
<feature type="region of interest" description="Disordered" evidence="2">
    <location>
        <begin position="85"/>
        <end position="111"/>
    </location>
</feature>
<evidence type="ECO:0000256" key="2">
    <source>
        <dbReference type="SAM" id="MobiDB-lite"/>
    </source>
</evidence>
<feature type="compositionally biased region" description="Low complexity" evidence="2">
    <location>
        <begin position="85"/>
        <end position="94"/>
    </location>
</feature>
<evidence type="ECO:0008006" key="6">
    <source>
        <dbReference type="Google" id="ProtNLM"/>
    </source>
</evidence>
<dbReference type="InterPro" id="IPR011990">
    <property type="entry name" value="TPR-like_helical_dom_sf"/>
</dbReference>